<organism evidence="1 2">
    <name type="scientific">Tribolium castaneum</name>
    <name type="common">Red flour beetle</name>
    <dbReference type="NCBI Taxonomy" id="7070"/>
    <lineage>
        <taxon>Eukaryota</taxon>
        <taxon>Metazoa</taxon>
        <taxon>Ecdysozoa</taxon>
        <taxon>Arthropoda</taxon>
        <taxon>Hexapoda</taxon>
        <taxon>Insecta</taxon>
        <taxon>Pterygota</taxon>
        <taxon>Neoptera</taxon>
        <taxon>Endopterygota</taxon>
        <taxon>Coleoptera</taxon>
        <taxon>Polyphaga</taxon>
        <taxon>Cucujiformia</taxon>
        <taxon>Tenebrionidae</taxon>
        <taxon>Tenebrionidae incertae sedis</taxon>
        <taxon>Tribolium</taxon>
    </lineage>
</organism>
<sequence length="66" mass="7801">MGFRVLENDLRSITEQKINLFKHWGSSSFYGQTGGRRPVPGKISRKFQWHLKKCNTYVLNSPLYHF</sequence>
<name>A0A139W9E5_TRICA</name>
<protein>
    <submittedName>
        <fullName evidence="1">Uncharacterized protein</fullName>
    </submittedName>
</protein>
<proteinExistence type="predicted"/>
<dbReference type="EMBL" id="KQ972450">
    <property type="protein sequence ID" value="KXZ75898.1"/>
    <property type="molecule type" value="Genomic_DNA"/>
</dbReference>
<keyword evidence="2" id="KW-1185">Reference proteome</keyword>
<dbReference type="Proteomes" id="UP000007266">
    <property type="component" value="Unassembled WGS sequence"/>
</dbReference>
<dbReference type="InParanoid" id="A0A139W9E5"/>
<evidence type="ECO:0000313" key="1">
    <source>
        <dbReference type="EMBL" id="KXZ75898.1"/>
    </source>
</evidence>
<reference evidence="1 2" key="1">
    <citation type="journal article" date="2008" name="Nature">
        <title>The genome of the model beetle and pest Tribolium castaneum.</title>
        <authorList>
            <consortium name="Tribolium Genome Sequencing Consortium"/>
            <person name="Richards S."/>
            <person name="Gibbs R.A."/>
            <person name="Weinstock G.M."/>
            <person name="Brown S.J."/>
            <person name="Denell R."/>
            <person name="Beeman R.W."/>
            <person name="Gibbs R."/>
            <person name="Beeman R.W."/>
            <person name="Brown S.J."/>
            <person name="Bucher G."/>
            <person name="Friedrich M."/>
            <person name="Grimmelikhuijzen C.J."/>
            <person name="Klingler M."/>
            <person name="Lorenzen M."/>
            <person name="Richards S."/>
            <person name="Roth S."/>
            <person name="Schroder R."/>
            <person name="Tautz D."/>
            <person name="Zdobnov E.M."/>
            <person name="Muzny D."/>
            <person name="Gibbs R.A."/>
            <person name="Weinstock G.M."/>
            <person name="Attaway T."/>
            <person name="Bell S."/>
            <person name="Buhay C.J."/>
            <person name="Chandrabose M.N."/>
            <person name="Chavez D."/>
            <person name="Clerk-Blankenburg K.P."/>
            <person name="Cree A."/>
            <person name="Dao M."/>
            <person name="Davis C."/>
            <person name="Chacko J."/>
            <person name="Dinh H."/>
            <person name="Dugan-Rocha S."/>
            <person name="Fowler G."/>
            <person name="Garner T.T."/>
            <person name="Garnes J."/>
            <person name="Gnirke A."/>
            <person name="Hawes A."/>
            <person name="Hernandez J."/>
            <person name="Hines S."/>
            <person name="Holder M."/>
            <person name="Hume J."/>
            <person name="Jhangiani S.N."/>
            <person name="Joshi V."/>
            <person name="Khan Z.M."/>
            <person name="Jackson L."/>
            <person name="Kovar C."/>
            <person name="Kowis A."/>
            <person name="Lee S."/>
            <person name="Lewis L.R."/>
            <person name="Margolis J."/>
            <person name="Morgan M."/>
            <person name="Nazareth L.V."/>
            <person name="Nguyen N."/>
            <person name="Okwuonu G."/>
            <person name="Parker D."/>
            <person name="Richards S."/>
            <person name="Ruiz S.J."/>
            <person name="Santibanez J."/>
            <person name="Savard J."/>
            <person name="Scherer S.E."/>
            <person name="Schneider B."/>
            <person name="Sodergren E."/>
            <person name="Tautz D."/>
            <person name="Vattahil S."/>
            <person name="Villasana D."/>
            <person name="White C.S."/>
            <person name="Wright R."/>
            <person name="Park Y."/>
            <person name="Beeman R.W."/>
            <person name="Lord J."/>
            <person name="Oppert B."/>
            <person name="Lorenzen M."/>
            <person name="Brown S."/>
            <person name="Wang L."/>
            <person name="Savard J."/>
            <person name="Tautz D."/>
            <person name="Richards S."/>
            <person name="Weinstock G."/>
            <person name="Gibbs R.A."/>
            <person name="Liu Y."/>
            <person name="Worley K."/>
            <person name="Weinstock G."/>
            <person name="Elsik C.G."/>
            <person name="Reese J.T."/>
            <person name="Elhaik E."/>
            <person name="Landan G."/>
            <person name="Graur D."/>
            <person name="Arensburger P."/>
            <person name="Atkinson P."/>
            <person name="Beeman R.W."/>
            <person name="Beidler J."/>
            <person name="Brown S.J."/>
            <person name="Demuth J.P."/>
            <person name="Drury D.W."/>
            <person name="Du Y.Z."/>
            <person name="Fujiwara H."/>
            <person name="Lorenzen M."/>
            <person name="Maselli V."/>
            <person name="Osanai M."/>
            <person name="Park Y."/>
            <person name="Robertson H.M."/>
            <person name="Tu Z."/>
            <person name="Wang J.J."/>
            <person name="Wang S."/>
            <person name="Richards S."/>
            <person name="Song H."/>
            <person name="Zhang L."/>
            <person name="Sodergren E."/>
            <person name="Werner D."/>
            <person name="Stanke M."/>
            <person name="Morgenstern B."/>
            <person name="Solovyev V."/>
            <person name="Kosarev P."/>
            <person name="Brown G."/>
            <person name="Chen H.C."/>
            <person name="Ermolaeva O."/>
            <person name="Hlavina W."/>
            <person name="Kapustin Y."/>
            <person name="Kiryutin B."/>
            <person name="Kitts P."/>
            <person name="Maglott D."/>
            <person name="Pruitt K."/>
            <person name="Sapojnikov V."/>
            <person name="Souvorov A."/>
            <person name="Mackey A.J."/>
            <person name="Waterhouse R.M."/>
            <person name="Wyder S."/>
            <person name="Zdobnov E.M."/>
            <person name="Zdobnov E.M."/>
            <person name="Wyder S."/>
            <person name="Kriventseva E.V."/>
            <person name="Kadowaki T."/>
            <person name="Bork P."/>
            <person name="Aranda M."/>
            <person name="Bao R."/>
            <person name="Beermann A."/>
            <person name="Berns N."/>
            <person name="Bolognesi R."/>
            <person name="Bonneton F."/>
            <person name="Bopp D."/>
            <person name="Brown S.J."/>
            <person name="Bucher G."/>
            <person name="Butts T."/>
            <person name="Chaumot A."/>
            <person name="Denell R.E."/>
            <person name="Ferrier D.E."/>
            <person name="Friedrich M."/>
            <person name="Gordon C.M."/>
            <person name="Jindra M."/>
            <person name="Klingler M."/>
            <person name="Lan Q."/>
            <person name="Lattorff H.M."/>
            <person name="Laudet V."/>
            <person name="von Levetsow C."/>
            <person name="Liu Z."/>
            <person name="Lutz R."/>
            <person name="Lynch J.A."/>
            <person name="da Fonseca R.N."/>
            <person name="Posnien N."/>
            <person name="Reuter R."/>
            <person name="Roth S."/>
            <person name="Savard J."/>
            <person name="Schinko J.B."/>
            <person name="Schmitt C."/>
            <person name="Schoppmeier M."/>
            <person name="Schroder R."/>
            <person name="Shippy T.D."/>
            <person name="Simonnet F."/>
            <person name="Marques-Souza H."/>
            <person name="Tautz D."/>
            <person name="Tomoyasu Y."/>
            <person name="Trauner J."/>
            <person name="Van der Zee M."/>
            <person name="Vervoort M."/>
            <person name="Wittkopp N."/>
            <person name="Wimmer E.A."/>
            <person name="Yang X."/>
            <person name="Jones A.K."/>
            <person name="Sattelle D.B."/>
            <person name="Ebert P.R."/>
            <person name="Nelson D."/>
            <person name="Scott J.G."/>
            <person name="Beeman R.W."/>
            <person name="Muthukrishnan S."/>
            <person name="Kramer K.J."/>
            <person name="Arakane Y."/>
            <person name="Beeman R.W."/>
            <person name="Zhu Q."/>
            <person name="Hogenkamp D."/>
            <person name="Dixit R."/>
            <person name="Oppert B."/>
            <person name="Jiang H."/>
            <person name="Zou Z."/>
            <person name="Marshall J."/>
            <person name="Elpidina E."/>
            <person name="Vinokurov K."/>
            <person name="Oppert C."/>
            <person name="Zou Z."/>
            <person name="Evans J."/>
            <person name="Lu Z."/>
            <person name="Zhao P."/>
            <person name="Sumathipala N."/>
            <person name="Altincicek B."/>
            <person name="Vilcinskas A."/>
            <person name="Williams M."/>
            <person name="Hultmark D."/>
            <person name="Hetru C."/>
            <person name="Jiang H."/>
            <person name="Grimmelikhuijzen C.J."/>
            <person name="Hauser F."/>
            <person name="Cazzamali G."/>
            <person name="Williamson M."/>
            <person name="Park Y."/>
            <person name="Li B."/>
            <person name="Tanaka Y."/>
            <person name="Predel R."/>
            <person name="Neupert S."/>
            <person name="Schachtner J."/>
            <person name="Verleyen P."/>
            <person name="Raible F."/>
            <person name="Bork P."/>
            <person name="Friedrich M."/>
            <person name="Walden K.K."/>
            <person name="Robertson H.M."/>
            <person name="Angeli S."/>
            <person name="Foret S."/>
            <person name="Bucher G."/>
            <person name="Schuetz S."/>
            <person name="Maleszka R."/>
            <person name="Wimmer E.A."/>
            <person name="Beeman R.W."/>
            <person name="Lorenzen M."/>
            <person name="Tomoyasu Y."/>
            <person name="Miller S.C."/>
            <person name="Grossmann D."/>
            <person name="Bucher G."/>
        </authorList>
    </citation>
    <scope>NUCLEOTIDE SEQUENCE [LARGE SCALE GENOMIC DNA]</scope>
    <source>
        <strain evidence="1 2">Georgia GA2</strain>
    </source>
</reference>
<evidence type="ECO:0000313" key="2">
    <source>
        <dbReference type="Proteomes" id="UP000007266"/>
    </source>
</evidence>
<accession>A0A139W9E5</accession>
<dbReference type="AlphaFoldDB" id="A0A139W9E5"/>
<reference evidence="1 2" key="2">
    <citation type="journal article" date="2010" name="Nucleic Acids Res.">
        <title>BeetleBase in 2010: revisions to provide comprehensive genomic information for Tribolium castaneum.</title>
        <authorList>
            <person name="Kim H.S."/>
            <person name="Murphy T."/>
            <person name="Xia J."/>
            <person name="Caragea D."/>
            <person name="Park Y."/>
            <person name="Beeman R.W."/>
            <person name="Lorenzen M.D."/>
            <person name="Butcher S."/>
            <person name="Manak J.R."/>
            <person name="Brown S.J."/>
        </authorList>
    </citation>
    <scope>NUCLEOTIDE SEQUENCE [LARGE SCALE GENOMIC DNA]</scope>
    <source>
        <strain evidence="1 2">Georgia GA2</strain>
    </source>
</reference>
<gene>
    <name evidence="1" type="primary">AUGUSTUS-3.0.2_33492</name>
    <name evidence="1" type="ORF">TcasGA2_TC033492</name>
</gene>